<dbReference type="VEuPathDB" id="FungiDB:BO80DRAFT_51739"/>
<feature type="transmembrane region" description="Helical" evidence="1">
    <location>
        <begin position="76"/>
        <end position="100"/>
    </location>
</feature>
<proteinExistence type="predicted"/>
<reference evidence="2 3" key="1">
    <citation type="submission" date="2018-02" db="EMBL/GenBank/DDBJ databases">
        <title>The genomes of Aspergillus section Nigri reveals drivers in fungal speciation.</title>
        <authorList>
            <consortium name="DOE Joint Genome Institute"/>
            <person name="Vesth T.C."/>
            <person name="Nybo J."/>
            <person name="Theobald S."/>
            <person name="Brandl J."/>
            <person name="Frisvad J.C."/>
            <person name="Nielsen K.F."/>
            <person name="Lyhne E.K."/>
            <person name="Kogle M.E."/>
            <person name="Kuo A."/>
            <person name="Riley R."/>
            <person name="Clum A."/>
            <person name="Nolan M."/>
            <person name="Lipzen A."/>
            <person name="Salamov A."/>
            <person name="Henrissat B."/>
            <person name="Wiebenga A."/>
            <person name="De vries R.P."/>
            <person name="Grigoriev I.V."/>
            <person name="Mortensen U.H."/>
            <person name="Andersen M.R."/>
            <person name="Baker S.E."/>
        </authorList>
    </citation>
    <scope>NUCLEOTIDE SEQUENCE [LARGE SCALE GENOMIC DNA]</scope>
    <source>
        <strain evidence="2 3">CBS 121593</strain>
    </source>
</reference>
<keyword evidence="3" id="KW-1185">Reference proteome</keyword>
<keyword evidence="1" id="KW-0812">Transmembrane</keyword>
<keyword evidence="1" id="KW-1133">Transmembrane helix</keyword>
<dbReference type="Proteomes" id="UP000249402">
    <property type="component" value="Unassembled WGS sequence"/>
</dbReference>
<dbReference type="RefSeq" id="XP_025575918.1">
    <property type="nucleotide sequence ID" value="XM_025724560.1"/>
</dbReference>
<name>A0A395H145_9EURO</name>
<sequence>MGELRKNQGTRLPCAVAYLSDNRPIRLTIFPFHGPNLASSRCSIRIGSIAFTSIQPFFPLAAVYRFIGGIRTDGSVIFLLLIVVIAMQIGCMTSVAQHYVA</sequence>
<gene>
    <name evidence="2" type="ORF">BO80DRAFT_51739</name>
</gene>
<dbReference type="EMBL" id="KZ824434">
    <property type="protein sequence ID" value="RAL01591.1"/>
    <property type="molecule type" value="Genomic_DNA"/>
</dbReference>
<dbReference type="GeneID" id="37229425"/>
<evidence type="ECO:0000313" key="2">
    <source>
        <dbReference type="EMBL" id="RAL01591.1"/>
    </source>
</evidence>
<evidence type="ECO:0000313" key="3">
    <source>
        <dbReference type="Proteomes" id="UP000249402"/>
    </source>
</evidence>
<evidence type="ECO:0000256" key="1">
    <source>
        <dbReference type="SAM" id="Phobius"/>
    </source>
</evidence>
<dbReference type="AlphaFoldDB" id="A0A395H145"/>
<organism evidence="2 3">
    <name type="scientific">Aspergillus ibericus CBS 121593</name>
    <dbReference type="NCBI Taxonomy" id="1448316"/>
    <lineage>
        <taxon>Eukaryota</taxon>
        <taxon>Fungi</taxon>
        <taxon>Dikarya</taxon>
        <taxon>Ascomycota</taxon>
        <taxon>Pezizomycotina</taxon>
        <taxon>Eurotiomycetes</taxon>
        <taxon>Eurotiomycetidae</taxon>
        <taxon>Eurotiales</taxon>
        <taxon>Aspergillaceae</taxon>
        <taxon>Aspergillus</taxon>
        <taxon>Aspergillus subgen. Circumdati</taxon>
    </lineage>
</organism>
<keyword evidence="1" id="KW-0472">Membrane</keyword>
<accession>A0A395H145</accession>
<protein>
    <submittedName>
        <fullName evidence="2">Uncharacterized protein</fullName>
    </submittedName>
</protein>